<evidence type="ECO:0000256" key="1">
    <source>
        <dbReference type="ARBA" id="ARBA00004123"/>
    </source>
</evidence>
<evidence type="ECO:0000256" key="7">
    <source>
        <dbReference type="PROSITE-ProRule" id="PRU00042"/>
    </source>
</evidence>
<evidence type="ECO:0000259" key="8">
    <source>
        <dbReference type="PROSITE" id="PS50157"/>
    </source>
</evidence>
<evidence type="ECO:0000313" key="9">
    <source>
        <dbReference type="Proteomes" id="UP000504618"/>
    </source>
</evidence>
<dbReference type="InterPro" id="IPR036236">
    <property type="entry name" value="Znf_C2H2_sf"/>
</dbReference>
<dbReference type="RefSeq" id="XP_024889518.1">
    <property type="nucleotide sequence ID" value="XM_025033750.1"/>
</dbReference>
<name>A0A6J1R5Q8_9HYME</name>
<comment type="subcellular location">
    <subcellularLocation>
        <location evidence="1">Nucleus</location>
    </subcellularLocation>
</comment>
<keyword evidence="6" id="KW-0539">Nucleus</keyword>
<keyword evidence="5" id="KW-0862">Zinc</keyword>
<dbReference type="GeneID" id="112465939"/>
<dbReference type="Proteomes" id="UP000504618">
    <property type="component" value="Unplaced"/>
</dbReference>
<evidence type="ECO:0000256" key="2">
    <source>
        <dbReference type="ARBA" id="ARBA00022723"/>
    </source>
</evidence>
<evidence type="ECO:0000256" key="3">
    <source>
        <dbReference type="ARBA" id="ARBA00022737"/>
    </source>
</evidence>
<keyword evidence="3" id="KW-0677">Repeat</keyword>
<feature type="domain" description="C2H2-type" evidence="8">
    <location>
        <begin position="283"/>
        <end position="311"/>
    </location>
</feature>
<dbReference type="PROSITE" id="PS50157">
    <property type="entry name" value="ZINC_FINGER_C2H2_2"/>
    <property type="match status" value="6"/>
</dbReference>
<organism evidence="9 10">
    <name type="scientific">Temnothorax curvispinosus</name>
    <dbReference type="NCBI Taxonomy" id="300111"/>
    <lineage>
        <taxon>Eukaryota</taxon>
        <taxon>Metazoa</taxon>
        <taxon>Ecdysozoa</taxon>
        <taxon>Arthropoda</taxon>
        <taxon>Hexapoda</taxon>
        <taxon>Insecta</taxon>
        <taxon>Pterygota</taxon>
        <taxon>Neoptera</taxon>
        <taxon>Endopterygota</taxon>
        <taxon>Hymenoptera</taxon>
        <taxon>Apocrita</taxon>
        <taxon>Aculeata</taxon>
        <taxon>Formicoidea</taxon>
        <taxon>Formicidae</taxon>
        <taxon>Myrmicinae</taxon>
        <taxon>Temnothorax</taxon>
    </lineage>
</organism>
<dbReference type="GO" id="GO:0005634">
    <property type="term" value="C:nucleus"/>
    <property type="evidence" value="ECO:0007669"/>
    <property type="project" value="UniProtKB-SubCell"/>
</dbReference>
<gene>
    <name evidence="10" type="primary">LOC112465939</name>
</gene>
<dbReference type="SUPFAM" id="SSF57667">
    <property type="entry name" value="beta-beta-alpha zinc fingers"/>
    <property type="match status" value="3"/>
</dbReference>
<reference evidence="10" key="1">
    <citation type="submission" date="2025-08" db="UniProtKB">
        <authorList>
            <consortium name="RefSeq"/>
        </authorList>
    </citation>
    <scope>IDENTIFICATION</scope>
    <source>
        <tissue evidence="10">Whole body</tissue>
    </source>
</reference>
<dbReference type="PANTHER" id="PTHR24394">
    <property type="entry name" value="ZINC FINGER PROTEIN"/>
    <property type="match status" value="1"/>
</dbReference>
<keyword evidence="2" id="KW-0479">Metal-binding</keyword>
<dbReference type="OrthoDB" id="7552021at2759"/>
<accession>A0A6J1R5Q8</accession>
<evidence type="ECO:0000256" key="6">
    <source>
        <dbReference type="ARBA" id="ARBA00023242"/>
    </source>
</evidence>
<evidence type="ECO:0000256" key="5">
    <source>
        <dbReference type="ARBA" id="ARBA00022833"/>
    </source>
</evidence>
<protein>
    <submittedName>
        <fullName evidence="10">Zinc finger protein 425-like</fullName>
    </submittedName>
</protein>
<dbReference type="PANTHER" id="PTHR24394:SF29">
    <property type="entry name" value="MYONEURIN"/>
    <property type="match status" value="1"/>
</dbReference>
<dbReference type="InterPro" id="IPR013087">
    <property type="entry name" value="Znf_C2H2_type"/>
</dbReference>
<dbReference type="GO" id="GO:0008270">
    <property type="term" value="F:zinc ion binding"/>
    <property type="evidence" value="ECO:0007669"/>
    <property type="project" value="UniProtKB-KW"/>
</dbReference>
<evidence type="ECO:0000313" key="10">
    <source>
        <dbReference type="RefSeq" id="XP_024889518.1"/>
    </source>
</evidence>
<keyword evidence="9" id="KW-1185">Reference proteome</keyword>
<dbReference type="GO" id="GO:0000981">
    <property type="term" value="F:DNA-binding transcription factor activity, RNA polymerase II-specific"/>
    <property type="evidence" value="ECO:0007669"/>
    <property type="project" value="TreeGrafter"/>
</dbReference>
<feature type="domain" description="C2H2-type" evidence="8">
    <location>
        <begin position="74"/>
        <end position="101"/>
    </location>
</feature>
<sequence>MYTRRLRSMSSNEVSMIGGGSGPRKYLCNDCSRTFALKASLLRHKAFECNKGRQPYERQSQDECDRSRKSKKKHVCVRCNRVYAFFTSLWRHQKYECGVEPKFVCPICKGRFAQKSNLDRFAYGFRKPQDATNTPLTQVSPLSPLMCPQCGRTYKMKRNLKTHMKFECGGQRNFMCHLCPSKYTQNISLRRHLLQRHNLYMPPKFSVPKRFYESFHPAENPAVHGRKAHAAAPTKIARVKTSPRCPGNAEDQALQCSACGKKYSLKHNLARHMRFECGGQRRFSCHLCPNKYTQNVSLRRHLTHHHNIMVPVKKRHNSSYRIVYP</sequence>
<feature type="domain" description="C2H2-type" evidence="8">
    <location>
        <begin position="145"/>
        <end position="172"/>
    </location>
</feature>
<feature type="domain" description="C2H2-type" evidence="8">
    <location>
        <begin position="26"/>
        <end position="55"/>
    </location>
</feature>
<feature type="domain" description="C2H2-type" evidence="8">
    <location>
        <begin position="174"/>
        <end position="202"/>
    </location>
</feature>
<dbReference type="Pfam" id="PF00096">
    <property type="entry name" value="zf-C2H2"/>
    <property type="match status" value="2"/>
</dbReference>
<dbReference type="PROSITE" id="PS00028">
    <property type="entry name" value="ZINC_FINGER_C2H2_1"/>
    <property type="match status" value="2"/>
</dbReference>
<keyword evidence="4 7" id="KW-0863">Zinc-finger</keyword>
<feature type="domain" description="C2H2-type" evidence="8">
    <location>
        <begin position="254"/>
        <end position="281"/>
    </location>
</feature>
<proteinExistence type="predicted"/>
<dbReference type="AlphaFoldDB" id="A0A6J1R5Q8"/>
<dbReference type="Gene3D" id="3.30.160.60">
    <property type="entry name" value="Classic Zinc Finger"/>
    <property type="match status" value="3"/>
</dbReference>
<dbReference type="SMART" id="SM00355">
    <property type="entry name" value="ZnF_C2H2"/>
    <property type="match status" value="6"/>
</dbReference>
<evidence type="ECO:0000256" key="4">
    <source>
        <dbReference type="ARBA" id="ARBA00022771"/>
    </source>
</evidence>